<proteinExistence type="predicted"/>
<name>A0A919YHX4_9BACL</name>
<reference evidence="2 3" key="1">
    <citation type="submission" date="2021-03" db="EMBL/GenBank/DDBJ databases">
        <title>Antimicrobial resistance genes in bacteria isolated from Japanese honey, and their potential for conferring macrolide and lincosamide resistance in the American foulbrood pathogen Paenibacillus larvae.</title>
        <authorList>
            <person name="Okamoto M."/>
            <person name="Kumagai M."/>
            <person name="Kanamori H."/>
            <person name="Takamatsu D."/>
        </authorList>
    </citation>
    <scope>NUCLEOTIDE SEQUENCE [LARGE SCALE GENOMIC DNA]</scope>
    <source>
        <strain evidence="2 3">J34TS1</strain>
    </source>
</reference>
<evidence type="ECO:0000256" key="1">
    <source>
        <dbReference type="SAM" id="MobiDB-lite"/>
    </source>
</evidence>
<evidence type="ECO:0000313" key="3">
    <source>
        <dbReference type="Proteomes" id="UP000682811"/>
    </source>
</evidence>
<keyword evidence="3" id="KW-1185">Reference proteome</keyword>
<dbReference type="RefSeq" id="WP_212981053.1">
    <property type="nucleotide sequence ID" value="NZ_AP025343.1"/>
</dbReference>
<dbReference type="EMBL" id="BORT01000041">
    <property type="protein sequence ID" value="GIO50971.1"/>
    <property type="molecule type" value="Genomic_DNA"/>
</dbReference>
<dbReference type="Proteomes" id="UP000682811">
    <property type="component" value="Unassembled WGS sequence"/>
</dbReference>
<organism evidence="2 3">
    <name type="scientific">Paenibacillus azoreducens</name>
    <dbReference type="NCBI Taxonomy" id="116718"/>
    <lineage>
        <taxon>Bacteria</taxon>
        <taxon>Bacillati</taxon>
        <taxon>Bacillota</taxon>
        <taxon>Bacilli</taxon>
        <taxon>Bacillales</taxon>
        <taxon>Paenibacillaceae</taxon>
        <taxon>Paenibacillus</taxon>
    </lineage>
</organism>
<sequence length="584" mass="66250">MFIKNSRWFAGLLFLAALLLLTGFQFPNQQVKATWVWQTGLIEDGGERLLGFARNEGINVIYLQINRDLPREIYEKFIKRAHEEKVAVHALGGDPGWALTKHRDSMVGLADWTLNYNAGVPSESRFDGIHLDIEPYVLPQWETDQESVLESWEGNLNAFLSQTSGSNLELGIDVPFWFDHVNLPDGGGINEWLMGKFDHVTVLAYRNEVDSDQGIINLSKEELDLADRLGKQVLIAVNTKEMPGETYTTFYGRSKEQMNQSLSELSGRLAEHSSFMGLAVHDFLNWENMPGGGGGEHPKPDPDPGEGTDVPDADPVNRDKTIRGTYIWEANQILQNSEEILEFAKEKKLNWLYVRLDLQQPFSAYRSFVKQASAAGIEVHAMGGHPIWALQENRNKMMKLVNYVKDYNRAVQGDERFHGIHLDIEPYVLSDWRTDPNRVISEWTSNMDAFVTELKKDSHLQASMDLAVWLDKYKVPGQDISLSKWMIDRMDHVSLMAFRNTAAGSNGIVNVSKEELAFADELGKPILISVEMKESHEGAHISFYEKGAEYMEGELVKLPEMLQNFSSYTGNVVHAYDYWKNAKP</sequence>
<feature type="region of interest" description="Disordered" evidence="1">
    <location>
        <begin position="287"/>
        <end position="318"/>
    </location>
</feature>
<protein>
    <submittedName>
        <fullName evidence="2">Uncharacterized protein</fullName>
    </submittedName>
</protein>
<comment type="caution">
    <text evidence="2">The sequence shown here is derived from an EMBL/GenBank/DDBJ whole genome shotgun (WGS) entry which is preliminary data.</text>
</comment>
<gene>
    <name evidence="2" type="ORF">J34TS1_57360</name>
</gene>
<evidence type="ECO:0000313" key="2">
    <source>
        <dbReference type="EMBL" id="GIO50971.1"/>
    </source>
</evidence>
<accession>A0A919YHX4</accession>
<dbReference type="AlphaFoldDB" id="A0A919YHX4"/>
<feature type="compositionally biased region" description="Acidic residues" evidence="1">
    <location>
        <begin position="303"/>
        <end position="312"/>
    </location>
</feature>